<keyword evidence="2" id="KW-1185">Reference proteome</keyword>
<reference evidence="1" key="1">
    <citation type="submission" date="2021-06" db="EMBL/GenBank/DDBJ databases">
        <title>Parelaphostrongylus tenuis whole genome reference sequence.</title>
        <authorList>
            <person name="Garwood T.J."/>
            <person name="Larsen P.A."/>
            <person name="Fountain-Jones N.M."/>
            <person name="Garbe J.R."/>
            <person name="Macchietto M.G."/>
            <person name="Kania S.A."/>
            <person name="Gerhold R.W."/>
            <person name="Richards J.E."/>
            <person name="Wolf T.M."/>
        </authorList>
    </citation>
    <scope>NUCLEOTIDE SEQUENCE</scope>
    <source>
        <strain evidence="1">MNPRO001-30</strain>
        <tissue evidence="1">Meninges</tissue>
    </source>
</reference>
<sequence>MAYDTDHWHMETKPRLVYVTSHFLVVSCGMNPQIDCNRYINAQVVEDLVVS</sequence>
<dbReference type="EMBL" id="JAHQIW010003284">
    <property type="protein sequence ID" value="KAJ1358032.1"/>
    <property type="molecule type" value="Genomic_DNA"/>
</dbReference>
<evidence type="ECO:0000313" key="2">
    <source>
        <dbReference type="Proteomes" id="UP001196413"/>
    </source>
</evidence>
<dbReference type="AlphaFoldDB" id="A0AAD5QPP4"/>
<protein>
    <submittedName>
        <fullName evidence="1">Uncharacterized protein</fullName>
    </submittedName>
</protein>
<gene>
    <name evidence="1" type="ORF">KIN20_016336</name>
</gene>
<evidence type="ECO:0000313" key="1">
    <source>
        <dbReference type="EMBL" id="KAJ1358032.1"/>
    </source>
</evidence>
<dbReference type="Proteomes" id="UP001196413">
    <property type="component" value="Unassembled WGS sequence"/>
</dbReference>
<comment type="caution">
    <text evidence="1">The sequence shown here is derived from an EMBL/GenBank/DDBJ whole genome shotgun (WGS) entry which is preliminary data.</text>
</comment>
<proteinExistence type="predicted"/>
<accession>A0AAD5QPP4</accession>
<organism evidence="1 2">
    <name type="scientific">Parelaphostrongylus tenuis</name>
    <name type="common">Meningeal worm</name>
    <dbReference type="NCBI Taxonomy" id="148309"/>
    <lineage>
        <taxon>Eukaryota</taxon>
        <taxon>Metazoa</taxon>
        <taxon>Ecdysozoa</taxon>
        <taxon>Nematoda</taxon>
        <taxon>Chromadorea</taxon>
        <taxon>Rhabditida</taxon>
        <taxon>Rhabditina</taxon>
        <taxon>Rhabditomorpha</taxon>
        <taxon>Strongyloidea</taxon>
        <taxon>Metastrongylidae</taxon>
        <taxon>Parelaphostrongylus</taxon>
    </lineage>
</organism>
<name>A0AAD5QPP4_PARTN</name>